<evidence type="ECO:0000313" key="2">
    <source>
        <dbReference type="EMBL" id="KAJ3834163.1"/>
    </source>
</evidence>
<dbReference type="EMBL" id="MU806572">
    <property type="protein sequence ID" value="KAJ3834163.1"/>
    <property type="molecule type" value="Genomic_DNA"/>
</dbReference>
<name>A0AA38P151_9AGAR</name>
<feature type="region of interest" description="Disordered" evidence="1">
    <location>
        <begin position="239"/>
        <end position="260"/>
    </location>
</feature>
<comment type="caution">
    <text evidence="2">The sequence shown here is derived from an EMBL/GenBank/DDBJ whole genome shotgun (WGS) entry which is preliminary data.</text>
</comment>
<feature type="compositionally biased region" description="Low complexity" evidence="1">
    <location>
        <begin position="247"/>
        <end position="258"/>
    </location>
</feature>
<dbReference type="Pfam" id="PF18759">
    <property type="entry name" value="Plavaka"/>
    <property type="match status" value="1"/>
</dbReference>
<dbReference type="AlphaFoldDB" id="A0AA38P151"/>
<proteinExistence type="predicted"/>
<gene>
    <name evidence="2" type="ORF">F5878DRAFT_654067</name>
</gene>
<dbReference type="InterPro" id="IPR041078">
    <property type="entry name" value="Plavaka"/>
</dbReference>
<keyword evidence="3" id="KW-1185">Reference proteome</keyword>
<accession>A0AA38P151</accession>
<organism evidence="2 3">
    <name type="scientific">Lentinula raphanica</name>
    <dbReference type="NCBI Taxonomy" id="153919"/>
    <lineage>
        <taxon>Eukaryota</taxon>
        <taxon>Fungi</taxon>
        <taxon>Dikarya</taxon>
        <taxon>Basidiomycota</taxon>
        <taxon>Agaricomycotina</taxon>
        <taxon>Agaricomycetes</taxon>
        <taxon>Agaricomycetidae</taxon>
        <taxon>Agaricales</taxon>
        <taxon>Marasmiineae</taxon>
        <taxon>Omphalotaceae</taxon>
        <taxon>Lentinula</taxon>
    </lineage>
</organism>
<evidence type="ECO:0000256" key="1">
    <source>
        <dbReference type="SAM" id="MobiDB-lite"/>
    </source>
</evidence>
<reference evidence="2" key="1">
    <citation type="submission" date="2022-08" db="EMBL/GenBank/DDBJ databases">
        <authorList>
            <consortium name="DOE Joint Genome Institute"/>
            <person name="Min B."/>
            <person name="Riley R."/>
            <person name="Sierra-Patev S."/>
            <person name="Naranjo-Ortiz M."/>
            <person name="Looney B."/>
            <person name="Konkel Z."/>
            <person name="Slot J.C."/>
            <person name="Sakamoto Y."/>
            <person name="Steenwyk J.L."/>
            <person name="Rokas A."/>
            <person name="Carro J."/>
            <person name="Camarero S."/>
            <person name="Ferreira P."/>
            <person name="Molpeceres G."/>
            <person name="Ruiz-Duenas F.J."/>
            <person name="Serrano A."/>
            <person name="Henrissat B."/>
            <person name="Drula E."/>
            <person name="Hughes K.W."/>
            <person name="Mata J.L."/>
            <person name="Ishikawa N.K."/>
            <person name="Vargas-Isla R."/>
            <person name="Ushijima S."/>
            <person name="Smith C.A."/>
            <person name="Ahrendt S."/>
            <person name="Andreopoulos W."/>
            <person name="He G."/>
            <person name="Labutti K."/>
            <person name="Lipzen A."/>
            <person name="Ng V."/>
            <person name="Sandor L."/>
            <person name="Barry K."/>
            <person name="Martinez A.T."/>
            <person name="Xiao Y."/>
            <person name="Gibbons J.G."/>
            <person name="Terashima K."/>
            <person name="Hibbett D.S."/>
            <person name="Grigoriev I.V."/>
        </authorList>
    </citation>
    <scope>NUCLEOTIDE SEQUENCE</scope>
    <source>
        <strain evidence="2">TFB9207</strain>
    </source>
</reference>
<evidence type="ECO:0000313" key="3">
    <source>
        <dbReference type="Proteomes" id="UP001163846"/>
    </source>
</evidence>
<protein>
    <submittedName>
        <fullName evidence="2">Uncharacterized protein</fullName>
    </submittedName>
</protein>
<sequence>MLEDVAGGDYQPFWVGFPLTDIHKCIAPDILHQLYQGVLKHLVYWVQHVMGKKELDERIQKLPPTSGVRHFSKGISGLSQLSGTEHKNIARILLGCLVGKIDPRGITACRAILHFIQLAQYSSHDQDTLQYMKQELDTWHSHRDYFIHEGARENFDLPKFHSLLHYVDSIRWIGTTDNSNTEAFERLHIDFAKEGWRASNKKDHFRQMITFLSRQEKVASYDFYQSWIQKSEDIDIPGEDEEDVLFSPPSSKNSSNSSTVISIAKNPSVRQKKLSTIALLHNAPGFSGTLKLFLNDLLPKDERLSKANTMAQILPFSSLDVWHSFKLTPLRVLEEDPEKVSIKSQPLSSSSSTSRQDTVLVLETDKAQSTAVRGWITYQKYLAVADNILS</sequence>
<dbReference type="Proteomes" id="UP001163846">
    <property type="component" value="Unassembled WGS sequence"/>
</dbReference>